<evidence type="ECO:0008006" key="3">
    <source>
        <dbReference type="Google" id="ProtNLM"/>
    </source>
</evidence>
<sequence length="94" mass="10278">MGNKLVKSHESVLVPDPNNVQVVFANYFASGGTISGVINFTLCTTRHTPTLDGRLEADPVVSARLRIDLDTAIALKNFLHTQIEMQKAPKEMPS</sequence>
<evidence type="ECO:0000313" key="2">
    <source>
        <dbReference type="Proteomes" id="UP000554520"/>
    </source>
</evidence>
<protein>
    <recommendedName>
        <fullName evidence="3">DUF3467 domain-containing protein</fullName>
    </recommendedName>
</protein>
<proteinExistence type="predicted"/>
<dbReference type="AlphaFoldDB" id="A0A839UCZ4"/>
<dbReference type="Proteomes" id="UP000554520">
    <property type="component" value="Unassembled WGS sequence"/>
</dbReference>
<dbReference type="RefSeq" id="WP_183662614.1">
    <property type="nucleotide sequence ID" value="NZ_JACHXN010000009.1"/>
</dbReference>
<evidence type="ECO:0000313" key="1">
    <source>
        <dbReference type="EMBL" id="MBB3146800.1"/>
    </source>
</evidence>
<comment type="caution">
    <text evidence="1">The sequence shown here is derived from an EMBL/GenBank/DDBJ whole genome shotgun (WGS) entry which is preliminary data.</text>
</comment>
<name>A0A839UCZ4_9HYPH</name>
<organism evidence="1 2">
    <name type="scientific">Phyllobacterium trifolii</name>
    <dbReference type="NCBI Taxonomy" id="300193"/>
    <lineage>
        <taxon>Bacteria</taxon>
        <taxon>Pseudomonadati</taxon>
        <taxon>Pseudomonadota</taxon>
        <taxon>Alphaproteobacteria</taxon>
        <taxon>Hyphomicrobiales</taxon>
        <taxon>Phyllobacteriaceae</taxon>
        <taxon>Phyllobacterium</taxon>
    </lineage>
</organism>
<dbReference type="EMBL" id="JACHXN010000009">
    <property type="protein sequence ID" value="MBB3146800.1"/>
    <property type="molecule type" value="Genomic_DNA"/>
</dbReference>
<keyword evidence="2" id="KW-1185">Reference proteome</keyword>
<gene>
    <name evidence="1" type="ORF">FHS21_003216</name>
</gene>
<reference evidence="1 2" key="1">
    <citation type="submission" date="2020-08" db="EMBL/GenBank/DDBJ databases">
        <title>Genomic Encyclopedia of Type Strains, Phase III (KMG-III): the genomes of soil and plant-associated and newly described type strains.</title>
        <authorList>
            <person name="Whitman W."/>
        </authorList>
    </citation>
    <scope>NUCLEOTIDE SEQUENCE [LARGE SCALE GENOMIC DNA]</scope>
    <source>
        <strain evidence="1 2">CECT 7015</strain>
    </source>
</reference>
<accession>A0A839UCZ4</accession>